<feature type="domain" description="NADP-dependent oxidoreductase" evidence="3">
    <location>
        <begin position="102"/>
        <end position="411"/>
    </location>
</feature>
<evidence type="ECO:0000259" key="3">
    <source>
        <dbReference type="Pfam" id="PF00248"/>
    </source>
</evidence>
<reference evidence="4" key="1">
    <citation type="submission" date="2021-02" db="EMBL/GenBank/DDBJ databases">
        <authorList>
            <person name="Palmer J.M."/>
        </authorList>
    </citation>
    <scope>NUCLEOTIDE SEQUENCE</scope>
    <source>
        <strain evidence="4">SCRP734</strain>
    </source>
</reference>
<dbReference type="EMBL" id="JAGDFM010001475">
    <property type="protein sequence ID" value="KAG7375205.1"/>
    <property type="molecule type" value="Genomic_DNA"/>
</dbReference>
<dbReference type="InterPro" id="IPR023210">
    <property type="entry name" value="NADP_OxRdtase_dom"/>
</dbReference>
<dbReference type="GO" id="GO:0016491">
    <property type="term" value="F:oxidoreductase activity"/>
    <property type="evidence" value="ECO:0007669"/>
    <property type="project" value="UniProtKB-KW"/>
</dbReference>
<accession>A0A8T1V284</accession>
<dbReference type="Pfam" id="PF00248">
    <property type="entry name" value="Aldo_ket_red"/>
    <property type="match status" value="1"/>
</dbReference>
<evidence type="ECO:0000256" key="1">
    <source>
        <dbReference type="ARBA" id="ARBA00022857"/>
    </source>
</evidence>
<name>A0A8T1V284_9STRA</name>
<keyword evidence="2" id="KW-0560">Oxidoreductase</keyword>
<dbReference type="OrthoDB" id="2310150at2759"/>
<dbReference type="GO" id="GO:0034220">
    <property type="term" value="P:monoatomic ion transmembrane transport"/>
    <property type="evidence" value="ECO:0007669"/>
    <property type="project" value="UniProtKB-KW"/>
</dbReference>
<sequence length="432" mass="48456">MDHTSCPQEINDIRVWLGRVLPAPTPKQELLRLLELWPCINSDDGEGSGFLPVDLILKVSLASSTLQPPPPFKTLLDIVRMSSPSSKMTHRFLGDSGLLVSKLSLGSWMFEDDKYTVDAWYEMMKTAFKHGVNFFDNAESYGNGLAEVNMGGAIQKGIADGVWTREDLVITTKMFLGSKGYLVSGPNEQGVGRKHLVEGTRASLRRMQLDYVDVIFCHRPEPYTPLEETVRAMNYVIEQGWAFYWGTSQWLASDIREACEIADRLGLIRPIVEQPQYNLFERNKVEYEFVDLYDKYKLGLTTWAPLAYGTLSGKYSGHVPEGSRFSNQAFAARQLAPSFSERVEIADKLKPIAEQLGCSLPQLATAWCASNENVSTVMVGASRPEQLEENLKALDFLDKMTPELKAKIDAIVHFVPTVPELDVLAKIRGRHL</sequence>
<organism evidence="4 5">
    <name type="scientific">Phytophthora pseudosyringae</name>
    <dbReference type="NCBI Taxonomy" id="221518"/>
    <lineage>
        <taxon>Eukaryota</taxon>
        <taxon>Sar</taxon>
        <taxon>Stramenopiles</taxon>
        <taxon>Oomycota</taxon>
        <taxon>Peronosporomycetes</taxon>
        <taxon>Peronosporales</taxon>
        <taxon>Peronosporaceae</taxon>
        <taxon>Phytophthora</taxon>
    </lineage>
</organism>
<dbReference type="PANTHER" id="PTHR43150">
    <property type="entry name" value="HYPERKINETIC, ISOFORM M"/>
    <property type="match status" value="1"/>
</dbReference>
<keyword evidence="4" id="KW-0407">Ion channel</keyword>
<dbReference type="Proteomes" id="UP000694044">
    <property type="component" value="Unassembled WGS sequence"/>
</dbReference>
<dbReference type="PANTHER" id="PTHR43150:SF2">
    <property type="entry name" value="HYPERKINETIC, ISOFORM M"/>
    <property type="match status" value="1"/>
</dbReference>
<proteinExistence type="predicted"/>
<dbReference type="AlphaFoldDB" id="A0A8T1V284"/>
<protein>
    <submittedName>
        <fullName evidence="4">Voltage-gated potassium channel subunit beta-2</fullName>
    </submittedName>
</protein>
<comment type="caution">
    <text evidence="4">The sequence shown here is derived from an EMBL/GenBank/DDBJ whole genome shotgun (WGS) entry which is preliminary data.</text>
</comment>
<evidence type="ECO:0000313" key="5">
    <source>
        <dbReference type="Proteomes" id="UP000694044"/>
    </source>
</evidence>
<dbReference type="InterPro" id="IPR005399">
    <property type="entry name" value="K_chnl_volt-dep_bsu_KCNAB-rel"/>
</dbReference>
<evidence type="ECO:0000313" key="4">
    <source>
        <dbReference type="EMBL" id="KAG7375205.1"/>
    </source>
</evidence>
<keyword evidence="1" id="KW-0521">NADP</keyword>
<keyword evidence="5" id="KW-1185">Reference proteome</keyword>
<gene>
    <name evidence="4" type="primary">KCNAB2_2</name>
    <name evidence="4" type="ORF">PHYPSEUDO_002592</name>
</gene>
<keyword evidence="4" id="KW-0406">Ion transport</keyword>
<evidence type="ECO:0000256" key="2">
    <source>
        <dbReference type="ARBA" id="ARBA00023002"/>
    </source>
</evidence>
<keyword evidence="4" id="KW-0813">Transport</keyword>